<keyword evidence="2" id="KW-1185">Reference proteome</keyword>
<accession>A0A7W7GC92</accession>
<dbReference type="AlphaFoldDB" id="A0A7W7GC92"/>
<gene>
    <name evidence="1" type="ORF">BJ982_005189</name>
</gene>
<dbReference type="EMBL" id="JACHND010000001">
    <property type="protein sequence ID" value="MBB4703645.1"/>
    <property type="molecule type" value="Genomic_DNA"/>
</dbReference>
<protein>
    <submittedName>
        <fullName evidence="1">Uncharacterized protein</fullName>
    </submittedName>
</protein>
<dbReference type="Proteomes" id="UP000542210">
    <property type="component" value="Unassembled WGS sequence"/>
</dbReference>
<sequence length="64" mass="7517">MERFTDFVIRHHADETPAPETLRRLMQAVLDHHDGRLQDGATVLFREWRGPARNLEPRQPATRT</sequence>
<evidence type="ECO:0000313" key="1">
    <source>
        <dbReference type="EMBL" id="MBB4703645.1"/>
    </source>
</evidence>
<organism evidence="1 2">
    <name type="scientific">Sphaerisporangium siamense</name>
    <dbReference type="NCBI Taxonomy" id="795645"/>
    <lineage>
        <taxon>Bacteria</taxon>
        <taxon>Bacillati</taxon>
        <taxon>Actinomycetota</taxon>
        <taxon>Actinomycetes</taxon>
        <taxon>Streptosporangiales</taxon>
        <taxon>Streptosporangiaceae</taxon>
        <taxon>Sphaerisporangium</taxon>
    </lineage>
</organism>
<dbReference type="RefSeq" id="WP_307784607.1">
    <property type="nucleotide sequence ID" value="NZ_BOOV01000001.1"/>
</dbReference>
<name>A0A7W7GC92_9ACTN</name>
<reference evidence="1 2" key="1">
    <citation type="submission" date="2020-08" db="EMBL/GenBank/DDBJ databases">
        <title>Sequencing the genomes of 1000 actinobacteria strains.</title>
        <authorList>
            <person name="Klenk H.-P."/>
        </authorList>
    </citation>
    <scope>NUCLEOTIDE SEQUENCE [LARGE SCALE GENOMIC DNA]</scope>
    <source>
        <strain evidence="1 2">DSM 45784</strain>
    </source>
</reference>
<comment type="caution">
    <text evidence="1">The sequence shown here is derived from an EMBL/GenBank/DDBJ whole genome shotgun (WGS) entry which is preliminary data.</text>
</comment>
<dbReference type="Gene3D" id="1.10.357.10">
    <property type="entry name" value="Tetracycline Repressor, domain 2"/>
    <property type="match status" value="1"/>
</dbReference>
<proteinExistence type="predicted"/>
<evidence type="ECO:0000313" key="2">
    <source>
        <dbReference type="Proteomes" id="UP000542210"/>
    </source>
</evidence>